<dbReference type="InterPro" id="IPR013108">
    <property type="entry name" value="Amidohydro_3"/>
</dbReference>
<accession>A0A223ECV1</accession>
<dbReference type="OrthoDB" id="9767366at2"/>
<dbReference type="Gene3D" id="3.20.20.140">
    <property type="entry name" value="Metal-dependent hydrolases"/>
    <property type="match status" value="1"/>
</dbReference>
<feature type="domain" description="Amidohydrolase 3" evidence="1">
    <location>
        <begin position="50"/>
        <end position="527"/>
    </location>
</feature>
<reference evidence="2 3" key="1">
    <citation type="submission" date="2016-10" db="EMBL/GenBank/DDBJ databases">
        <title>The whole genome sequencing and assembly of Bacillus simplex DSM 1321 strain.</title>
        <authorList>
            <person name="Park M.-K."/>
            <person name="Lee Y.-J."/>
            <person name="Yi H."/>
            <person name="Bahn Y.-S."/>
            <person name="Kim J.F."/>
            <person name="Lee D.-W."/>
        </authorList>
    </citation>
    <scope>NUCLEOTIDE SEQUENCE [LARGE SCALE GENOMIC DNA]</scope>
    <source>
        <strain evidence="2 3">DSM 1321</strain>
    </source>
</reference>
<dbReference type="RefSeq" id="WP_063234619.1">
    <property type="nucleotide sequence ID" value="NZ_BCVO01000016.1"/>
</dbReference>
<dbReference type="GO" id="GO:0016810">
    <property type="term" value="F:hydrolase activity, acting on carbon-nitrogen (but not peptide) bonds"/>
    <property type="evidence" value="ECO:0007669"/>
    <property type="project" value="InterPro"/>
</dbReference>
<dbReference type="Pfam" id="PF07969">
    <property type="entry name" value="Amidohydro_3"/>
    <property type="match status" value="1"/>
</dbReference>
<sequence>MFADVVFLNGQVITVDSGNRIAEAVAVKRNRIEAVGTNKEIKRWIGESTKVMDLQGRTLLPGFIDSHLHLLSYGLTRLAINCKDASIQSNADLIGELKRKAESTPEGGWIVAVGYNEMFMLEGRYLTRNQLDEVSTEHPILIVRQCGHIMIANSNVLELTGVNDQSVDPEGGVFGRDESGRLNGLLVEAAMDPVKRVMNPTEEVLARAAEIASRDFVSLGITTIHDAGGYEPVNLRILQQAVRSGRLKVRVYAMVVHEPNFIRMRETCLSTGFGDDRFRIGPAKIFIDGASTAPTLATRQPYETNPEDSGILYYTQVNMNDALIAAHRDGYQITAHAQGDRAIEMLLNTFEEALRQYPRHNHRHRIEHAGLAMPDLIERMAKLGIVTVPNPNFFTEFGDIYIKHFGARSDYFYPIGACLKAGIVVAGASDSPVSNCNPLIGIHGAVNRLTPSGAVIGEEQKISVMEAIRLYTWNGAYASFEEDQKGSIEVGKLADLIVLNDRILDVTIDSIDQLRVEMTMIDGEIVYELGKSPDANDALEETINFIM</sequence>
<evidence type="ECO:0000313" key="2">
    <source>
        <dbReference type="EMBL" id="ASS93033.1"/>
    </source>
</evidence>
<dbReference type="PANTHER" id="PTHR22642">
    <property type="entry name" value="IMIDAZOLONEPROPIONASE"/>
    <property type="match status" value="1"/>
</dbReference>
<dbReference type="Gene3D" id="3.10.310.70">
    <property type="match status" value="1"/>
</dbReference>
<dbReference type="GeneID" id="56471706"/>
<dbReference type="InterPro" id="IPR011059">
    <property type="entry name" value="Metal-dep_hydrolase_composite"/>
</dbReference>
<dbReference type="SUPFAM" id="SSF51338">
    <property type="entry name" value="Composite domain of metallo-dependent hydrolases"/>
    <property type="match status" value="1"/>
</dbReference>
<dbReference type="SUPFAM" id="SSF51556">
    <property type="entry name" value="Metallo-dependent hydrolases"/>
    <property type="match status" value="1"/>
</dbReference>
<organism evidence="2 3">
    <name type="scientific">Peribacillus simplex NBRC 15720 = DSM 1321</name>
    <dbReference type="NCBI Taxonomy" id="1349754"/>
    <lineage>
        <taxon>Bacteria</taxon>
        <taxon>Bacillati</taxon>
        <taxon>Bacillota</taxon>
        <taxon>Bacilli</taxon>
        <taxon>Bacillales</taxon>
        <taxon>Bacillaceae</taxon>
        <taxon>Peribacillus</taxon>
    </lineage>
</organism>
<gene>
    <name evidence="2" type="ORF">BS1321_03070</name>
</gene>
<dbReference type="InterPro" id="IPR033932">
    <property type="entry name" value="YtcJ-like"/>
</dbReference>
<proteinExistence type="predicted"/>
<dbReference type="PANTHER" id="PTHR22642:SF2">
    <property type="entry name" value="PROTEIN LONG AFTER FAR-RED 3"/>
    <property type="match status" value="1"/>
</dbReference>
<dbReference type="EMBL" id="CP017704">
    <property type="protein sequence ID" value="ASS93033.1"/>
    <property type="molecule type" value="Genomic_DNA"/>
</dbReference>
<dbReference type="Gene3D" id="2.30.40.10">
    <property type="entry name" value="Urease, subunit C, domain 1"/>
    <property type="match status" value="1"/>
</dbReference>
<dbReference type="Proteomes" id="UP000214618">
    <property type="component" value="Chromosome"/>
</dbReference>
<keyword evidence="2" id="KW-0378">Hydrolase</keyword>
<evidence type="ECO:0000313" key="3">
    <source>
        <dbReference type="Proteomes" id="UP000214618"/>
    </source>
</evidence>
<evidence type="ECO:0000259" key="1">
    <source>
        <dbReference type="Pfam" id="PF07969"/>
    </source>
</evidence>
<name>A0A223ECV1_9BACI</name>
<dbReference type="InterPro" id="IPR032466">
    <property type="entry name" value="Metal_Hydrolase"/>
</dbReference>
<dbReference type="AlphaFoldDB" id="A0A223ECV1"/>
<dbReference type="CDD" id="cd01300">
    <property type="entry name" value="YtcJ_like"/>
    <property type="match status" value="1"/>
</dbReference>
<protein>
    <submittedName>
        <fullName evidence="2">Amidohydrolase</fullName>
    </submittedName>
</protein>